<feature type="transmembrane region" description="Helical" evidence="9">
    <location>
        <begin position="6"/>
        <end position="26"/>
    </location>
</feature>
<name>A0A7K3WR28_9FLAO</name>
<keyword evidence="6 9" id="KW-1133">Transmembrane helix</keyword>
<evidence type="ECO:0000256" key="3">
    <source>
        <dbReference type="ARBA" id="ARBA00022448"/>
    </source>
</evidence>
<evidence type="ECO:0000256" key="6">
    <source>
        <dbReference type="ARBA" id="ARBA00022989"/>
    </source>
</evidence>
<comment type="subcellular location">
    <subcellularLocation>
        <location evidence="1 8">Cell membrane</location>
        <topology evidence="1 8">Multi-pass membrane protein</topology>
    </subcellularLocation>
</comment>
<keyword evidence="7 9" id="KW-0472">Membrane</keyword>
<evidence type="ECO:0000313" key="11">
    <source>
        <dbReference type="Proteomes" id="UP000486602"/>
    </source>
</evidence>
<proteinExistence type="inferred from homology"/>
<keyword evidence="11" id="KW-1185">Reference proteome</keyword>
<reference evidence="10 11" key="1">
    <citation type="submission" date="2020-02" db="EMBL/GenBank/DDBJ databases">
        <title>Out from the shadows clarifying the taxonomy of the family Cryomorphaceae and related taxa by utilizing the GTDB taxonomic framework.</title>
        <authorList>
            <person name="Bowman J.P."/>
        </authorList>
    </citation>
    <scope>NUCLEOTIDE SEQUENCE [LARGE SCALE GENOMIC DNA]</scope>
    <source>
        <strain evidence="10 11">QSSC 1-22</strain>
    </source>
</reference>
<gene>
    <name evidence="10" type="ORF">G3O08_11565</name>
</gene>
<sequence length="296" mass="32010">MNDFWIILTGILVALSCGLLGVFLILRKMAMVGDAISHAVLPGIVIAYLVAESRNAIVMLIGAAAFGLLTTFMIEWFYRRARIQADASIGITFTWLFAIGVILVSLYTGNVDLDQECVLYGDIAYIPFNLLWIGDNSFGPAPIWLQGGNLILVILGIIFGFRGLFITSFDAGFAGGLGIKTGVWHYLLMGAVSLTVVLSFNAVGAILVVAFLVVPPATAYLLSKNLTTMLWFTALFGIASAVGGFYLAVWWSASISGSMAVAAGALFFLVFMGVRINVILRQKQHKREFQFNTAKA</sequence>
<dbReference type="CDD" id="cd06550">
    <property type="entry name" value="TM_ABC_iron-siderophores_like"/>
    <property type="match status" value="1"/>
</dbReference>
<evidence type="ECO:0000256" key="8">
    <source>
        <dbReference type="RuleBase" id="RU003943"/>
    </source>
</evidence>
<feature type="transmembrane region" description="Helical" evidence="9">
    <location>
        <begin position="177"/>
        <end position="196"/>
    </location>
</feature>
<keyword evidence="3 8" id="KW-0813">Transport</keyword>
<dbReference type="GO" id="GO:0043190">
    <property type="term" value="C:ATP-binding cassette (ABC) transporter complex"/>
    <property type="evidence" value="ECO:0007669"/>
    <property type="project" value="InterPro"/>
</dbReference>
<evidence type="ECO:0000256" key="9">
    <source>
        <dbReference type="SAM" id="Phobius"/>
    </source>
</evidence>
<evidence type="ECO:0000256" key="2">
    <source>
        <dbReference type="ARBA" id="ARBA00008034"/>
    </source>
</evidence>
<organism evidence="10 11">
    <name type="scientific">Cryomorpha ignava</name>
    <dbReference type="NCBI Taxonomy" id="101383"/>
    <lineage>
        <taxon>Bacteria</taxon>
        <taxon>Pseudomonadati</taxon>
        <taxon>Bacteroidota</taxon>
        <taxon>Flavobacteriia</taxon>
        <taxon>Flavobacteriales</taxon>
        <taxon>Cryomorphaceae</taxon>
        <taxon>Cryomorpha</taxon>
    </lineage>
</organism>
<protein>
    <submittedName>
        <fullName evidence="10">Metal ABC transporter permease</fullName>
    </submittedName>
</protein>
<dbReference type="PANTHER" id="PTHR30477">
    <property type="entry name" value="ABC-TRANSPORTER METAL-BINDING PROTEIN"/>
    <property type="match status" value="1"/>
</dbReference>
<dbReference type="Proteomes" id="UP000486602">
    <property type="component" value="Unassembled WGS sequence"/>
</dbReference>
<dbReference type="PANTHER" id="PTHR30477:SF8">
    <property type="entry name" value="METAL TRANSPORT SYSTEM MEMBRANE PROTEIN CT_070-RELATED"/>
    <property type="match status" value="1"/>
</dbReference>
<dbReference type="GO" id="GO:0055085">
    <property type="term" value="P:transmembrane transport"/>
    <property type="evidence" value="ECO:0007669"/>
    <property type="project" value="InterPro"/>
</dbReference>
<evidence type="ECO:0000256" key="7">
    <source>
        <dbReference type="ARBA" id="ARBA00023136"/>
    </source>
</evidence>
<feature type="transmembrane region" description="Helical" evidence="9">
    <location>
        <begin position="229"/>
        <end position="253"/>
    </location>
</feature>
<feature type="transmembrane region" description="Helical" evidence="9">
    <location>
        <begin position="90"/>
        <end position="109"/>
    </location>
</feature>
<comment type="similarity">
    <text evidence="2 8">Belongs to the ABC-3 integral membrane protein family.</text>
</comment>
<keyword evidence="4" id="KW-1003">Cell membrane</keyword>
<dbReference type="GO" id="GO:0010043">
    <property type="term" value="P:response to zinc ion"/>
    <property type="evidence" value="ECO:0007669"/>
    <property type="project" value="TreeGrafter"/>
</dbReference>
<evidence type="ECO:0000256" key="4">
    <source>
        <dbReference type="ARBA" id="ARBA00022475"/>
    </source>
</evidence>
<dbReference type="Gene3D" id="1.10.3470.10">
    <property type="entry name" value="ABC transporter involved in vitamin B12 uptake, BtuC"/>
    <property type="match status" value="1"/>
</dbReference>
<dbReference type="SUPFAM" id="SSF81345">
    <property type="entry name" value="ABC transporter involved in vitamin B12 uptake, BtuC"/>
    <property type="match status" value="1"/>
</dbReference>
<dbReference type="InterPro" id="IPR037294">
    <property type="entry name" value="ABC_BtuC-like"/>
</dbReference>
<evidence type="ECO:0000256" key="5">
    <source>
        <dbReference type="ARBA" id="ARBA00022692"/>
    </source>
</evidence>
<feature type="transmembrane region" description="Helical" evidence="9">
    <location>
        <begin position="33"/>
        <end position="51"/>
    </location>
</feature>
<comment type="caution">
    <text evidence="10">The sequence shown here is derived from an EMBL/GenBank/DDBJ whole genome shotgun (WGS) entry which is preliminary data.</text>
</comment>
<dbReference type="RefSeq" id="WP_163285533.1">
    <property type="nucleotide sequence ID" value="NZ_JAAGVY010000020.1"/>
</dbReference>
<feature type="transmembrane region" description="Helical" evidence="9">
    <location>
        <begin position="259"/>
        <end position="280"/>
    </location>
</feature>
<feature type="transmembrane region" description="Helical" evidence="9">
    <location>
        <begin position="202"/>
        <end position="222"/>
    </location>
</feature>
<dbReference type="Pfam" id="PF00950">
    <property type="entry name" value="ABC-3"/>
    <property type="match status" value="1"/>
</dbReference>
<dbReference type="InterPro" id="IPR001626">
    <property type="entry name" value="ABC_TroCD"/>
</dbReference>
<feature type="transmembrane region" description="Helical" evidence="9">
    <location>
        <begin position="57"/>
        <end position="78"/>
    </location>
</feature>
<evidence type="ECO:0000313" key="10">
    <source>
        <dbReference type="EMBL" id="NEN24139.1"/>
    </source>
</evidence>
<dbReference type="EMBL" id="JAAGVY010000020">
    <property type="protein sequence ID" value="NEN24139.1"/>
    <property type="molecule type" value="Genomic_DNA"/>
</dbReference>
<feature type="transmembrane region" description="Helical" evidence="9">
    <location>
        <begin position="143"/>
        <end position="165"/>
    </location>
</feature>
<accession>A0A7K3WR28</accession>
<evidence type="ECO:0000256" key="1">
    <source>
        <dbReference type="ARBA" id="ARBA00004651"/>
    </source>
</evidence>
<dbReference type="AlphaFoldDB" id="A0A7K3WR28"/>
<keyword evidence="5 8" id="KW-0812">Transmembrane</keyword>